<dbReference type="EMBL" id="DVNC01000014">
    <property type="protein sequence ID" value="HIU52710.1"/>
    <property type="molecule type" value="Genomic_DNA"/>
</dbReference>
<dbReference type="InterPro" id="IPR045942">
    <property type="entry name" value="DUF6362"/>
</dbReference>
<proteinExistence type="predicted"/>
<evidence type="ECO:0000259" key="1">
    <source>
        <dbReference type="Pfam" id="PF19889"/>
    </source>
</evidence>
<organism evidence="2 3">
    <name type="scientific">Candidatus Scatocola faecipullorum</name>
    <dbReference type="NCBI Taxonomy" id="2840917"/>
    <lineage>
        <taxon>Bacteria</taxon>
        <taxon>Pseudomonadati</taxon>
        <taxon>Pseudomonadota</taxon>
        <taxon>Alphaproteobacteria</taxon>
        <taxon>Rhodospirillales</taxon>
        <taxon>Rhodospirillaceae</taxon>
        <taxon>Rhodospirillaceae incertae sedis</taxon>
        <taxon>Candidatus Scatocola</taxon>
    </lineage>
</organism>
<evidence type="ECO:0000313" key="3">
    <source>
        <dbReference type="Proteomes" id="UP000824107"/>
    </source>
</evidence>
<reference evidence="2" key="2">
    <citation type="journal article" date="2021" name="PeerJ">
        <title>Extensive microbial diversity within the chicken gut microbiome revealed by metagenomics and culture.</title>
        <authorList>
            <person name="Gilroy R."/>
            <person name="Ravi A."/>
            <person name="Getino M."/>
            <person name="Pursley I."/>
            <person name="Horton D.L."/>
            <person name="Alikhan N.F."/>
            <person name="Baker D."/>
            <person name="Gharbi K."/>
            <person name="Hall N."/>
            <person name="Watson M."/>
            <person name="Adriaenssens E.M."/>
            <person name="Foster-Nyarko E."/>
            <person name="Jarju S."/>
            <person name="Secka A."/>
            <person name="Antonio M."/>
            <person name="Oren A."/>
            <person name="Chaudhuri R.R."/>
            <person name="La Ragione R."/>
            <person name="Hildebrand F."/>
            <person name="Pallen M.J."/>
        </authorList>
    </citation>
    <scope>NUCLEOTIDE SEQUENCE</scope>
    <source>
        <strain evidence="2">ChiW3-316</strain>
    </source>
</reference>
<protein>
    <submittedName>
        <fullName evidence="2">Helix-turn-helix domain-containing protein</fullName>
    </submittedName>
</protein>
<dbReference type="Proteomes" id="UP000824107">
    <property type="component" value="Unassembled WGS sequence"/>
</dbReference>
<gene>
    <name evidence="2" type="ORF">IAD20_01360</name>
</gene>
<feature type="domain" description="DUF6362" evidence="1">
    <location>
        <begin position="23"/>
        <end position="117"/>
    </location>
</feature>
<accession>A0A9D1M2Z1</accession>
<name>A0A9D1M2Z1_9PROT</name>
<dbReference type="Pfam" id="PF19889">
    <property type="entry name" value="DUF6362"/>
    <property type="match status" value="1"/>
</dbReference>
<dbReference type="AlphaFoldDB" id="A0A9D1M2Z1"/>
<sequence length="124" mass="14785">MTNLTLDDIKMRIESAVYVMKLLPPVKVQGYHSTMPDIIYTPQEIAFMDRKPIKIRPTTEQITQMDEVLEWLEVLEPWERKLVWKRGARIPWKVLSYEFGLHRSNLSRHYEKALVKIFIDNLSK</sequence>
<reference evidence="2" key="1">
    <citation type="submission" date="2020-10" db="EMBL/GenBank/DDBJ databases">
        <authorList>
            <person name="Gilroy R."/>
        </authorList>
    </citation>
    <scope>NUCLEOTIDE SEQUENCE</scope>
    <source>
        <strain evidence="2">ChiW3-316</strain>
    </source>
</reference>
<comment type="caution">
    <text evidence="2">The sequence shown here is derived from an EMBL/GenBank/DDBJ whole genome shotgun (WGS) entry which is preliminary data.</text>
</comment>
<evidence type="ECO:0000313" key="2">
    <source>
        <dbReference type="EMBL" id="HIU52710.1"/>
    </source>
</evidence>